<dbReference type="STRING" id="1279009.ADICEAN_00935"/>
<dbReference type="InterPro" id="IPR014973">
    <property type="entry name" value="DUF1835"/>
</dbReference>
<reference evidence="2 3" key="1">
    <citation type="journal article" date="2013" name="Genome Announc.">
        <title>Draft Genome Sequence of Cesiribacter andamanensis Strain AMV16T, Isolated from a Soil Sample from a Mud Volcano in the Andaman Islands, India.</title>
        <authorList>
            <person name="Shivaji S."/>
            <person name="Ara S."/>
            <person name="Begum Z."/>
            <person name="Srinivas T.N."/>
            <person name="Singh A."/>
            <person name="Kumar Pinnaka A."/>
        </authorList>
    </citation>
    <scope>NUCLEOTIDE SEQUENCE [LARGE SCALE GENOMIC DNA]</scope>
    <source>
        <strain evidence="2 3">AMV16</strain>
    </source>
</reference>
<evidence type="ECO:0000259" key="1">
    <source>
        <dbReference type="Pfam" id="PF08874"/>
    </source>
</evidence>
<dbReference type="RefSeq" id="WP_009194337.1">
    <property type="nucleotide sequence ID" value="NZ_AODQ01000015.1"/>
</dbReference>
<dbReference type="eggNOG" id="ENOG502Z84S">
    <property type="taxonomic scope" value="Bacteria"/>
</dbReference>
<sequence>MTPAPQLHILTGDALLEAFPQEALPGKRLVFRECLIEGPLEISSEQTFWQERARFLQRAYGVAPQEYEQKTVQELRQVANTAPGSEINLWFEDDLFCQVNLWFLLSYLKARGVEKQLYKVFPLQKRGESPWAGFGWHSAEELQQCYARRLPLSSQELDLGIALWQAYARQDAAQLKALSSQPTAAFRQLPELIQAQLARNPEGGLPGLPQQQLLALQQEGYLDFPALLQEFSRRYPVWGFGDWQLKRLLVSLPPKGKEAGRI</sequence>
<gene>
    <name evidence="2" type="ORF">ADICEAN_00935</name>
</gene>
<accession>M7N5H9</accession>
<evidence type="ECO:0000313" key="3">
    <source>
        <dbReference type="Proteomes" id="UP000011910"/>
    </source>
</evidence>
<evidence type="ECO:0000313" key="2">
    <source>
        <dbReference type="EMBL" id="EMR03878.1"/>
    </source>
</evidence>
<dbReference type="AlphaFoldDB" id="M7N5H9"/>
<dbReference type="PATRIC" id="fig|1279009.4.peg.946"/>
<dbReference type="EMBL" id="AODQ01000015">
    <property type="protein sequence ID" value="EMR03878.1"/>
    <property type="molecule type" value="Genomic_DNA"/>
</dbReference>
<organism evidence="2 3">
    <name type="scientific">Cesiribacter andamanensis AMV16</name>
    <dbReference type="NCBI Taxonomy" id="1279009"/>
    <lineage>
        <taxon>Bacteria</taxon>
        <taxon>Pseudomonadati</taxon>
        <taxon>Bacteroidota</taxon>
        <taxon>Cytophagia</taxon>
        <taxon>Cytophagales</taxon>
        <taxon>Cesiribacteraceae</taxon>
        <taxon>Cesiribacter</taxon>
    </lineage>
</organism>
<name>M7N5H9_9BACT</name>
<dbReference type="Proteomes" id="UP000011910">
    <property type="component" value="Unassembled WGS sequence"/>
</dbReference>
<dbReference type="Pfam" id="PF08874">
    <property type="entry name" value="DUF1835"/>
    <property type="match status" value="1"/>
</dbReference>
<protein>
    <recommendedName>
        <fullName evidence="1">DUF1835 domain-containing protein</fullName>
    </recommendedName>
</protein>
<keyword evidence="3" id="KW-1185">Reference proteome</keyword>
<dbReference type="OrthoDB" id="127805at2"/>
<feature type="domain" description="DUF1835" evidence="1">
    <location>
        <begin position="13"/>
        <end position="110"/>
    </location>
</feature>
<proteinExistence type="predicted"/>
<comment type="caution">
    <text evidence="2">The sequence shown here is derived from an EMBL/GenBank/DDBJ whole genome shotgun (WGS) entry which is preliminary data.</text>
</comment>